<evidence type="ECO:0000259" key="2">
    <source>
        <dbReference type="PROSITE" id="PS50118"/>
    </source>
</evidence>
<dbReference type="GO" id="GO:0003677">
    <property type="term" value="F:DNA binding"/>
    <property type="evidence" value="ECO:0007669"/>
    <property type="project" value="UniProtKB-UniRule"/>
</dbReference>
<dbReference type="GO" id="GO:0005634">
    <property type="term" value="C:nucleus"/>
    <property type="evidence" value="ECO:0007669"/>
    <property type="project" value="UniProtKB-UniRule"/>
</dbReference>
<organism evidence="3 4">
    <name type="scientific">Plectus sambesii</name>
    <dbReference type="NCBI Taxonomy" id="2011161"/>
    <lineage>
        <taxon>Eukaryota</taxon>
        <taxon>Metazoa</taxon>
        <taxon>Ecdysozoa</taxon>
        <taxon>Nematoda</taxon>
        <taxon>Chromadorea</taxon>
        <taxon>Plectida</taxon>
        <taxon>Plectina</taxon>
        <taxon>Plectoidea</taxon>
        <taxon>Plectidae</taxon>
        <taxon>Plectus</taxon>
    </lineage>
</organism>
<proteinExistence type="predicted"/>
<keyword evidence="1" id="KW-0539">Nucleus</keyword>
<keyword evidence="3" id="KW-1185">Reference proteome</keyword>
<dbReference type="WBParaSite" id="PSAMB.scaffold12576size2699.g34947.t1">
    <property type="protein sequence ID" value="PSAMB.scaffold12576size2699.g34947.t1"/>
    <property type="gene ID" value="PSAMB.scaffold12576size2699.g34947"/>
</dbReference>
<dbReference type="InterPro" id="IPR036910">
    <property type="entry name" value="HMG_box_dom_sf"/>
</dbReference>
<dbReference type="PROSITE" id="PS50118">
    <property type="entry name" value="HMG_BOX_2"/>
    <property type="match status" value="1"/>
</dbReference>
<accession>A0A914UU48</accession>
<dbReference type="Proteomes" id="UP000887566">
    <property type="component" value="Unplaced"/>
</dbReference>
<dbReference type="AlphaFoldDB" id="A0A914UU48"/>
<feature type="DNA-binding region" description="HMG box" evidence="1">
    <location>
        <begin position="30"/>
        <end position="84"/>
    </location>
</feature>
<evidence type="ECO:0000313" key="4">
    <source>
        <dbReference type="WBParaSite" id="PSAMB.scaffold12576size2699.g34947.t1"/>
    </source>
</evidence>
<dbReference type="InterPro" id="IPR009071">
    <property type="entry name" value="HMG_box_dom"/>
</dbReference>
<feature type="domain" description="HMG box" evidence="2">
    <location>
        <begin position="30"/>
        <end position="84"/>
    </location>
</feature>
<evidence type="ECO:0000256" key="1">
    <source>
        <dbReference type="PROSITE-ProRule" id="PRU00267"/>
    </source>
</evidence>
<dbReference type="Gene3D" id="1.10.30.10">
    <property type="entry name" value="High mobility group box domain"/>
    <property type="match status" value="1"/>
</dbReference>
<keyword evidence="1" id="KW-0238">DNA-binding</keyword>
<sequence>MWQDKMIAEGRLELLQKSLRAKACADIGKPKHPASPFIHFLTSQAKADQPRSIVCKAAGETWRKLSDAEKKKYNPNYAAEMRDY</sequence>
<name>A0A914UU48_9BILA</name>
<reference evidence="4" key="1">
    <citation type="submission" date="2022-11" db="UniProtKB">
        <authorList>
            <consortium name="WormBaseParasite"/>
        </authorList>
    </citation>
    <scope>IDENTIFICATION</scope>
</reference>
<evidence type="ECO:0000313" key="3">
    <source>
        <dbReference type="Proteomes" id="UP000887566"/>
    </source>
</evidence>
<protein>
    <submittedName>
        <fullName evidence="4">HMG box domain-containing protein</fullName>
    </submittedName>
</protein>
<dbReference type="SUPFAM" id="SSF47095">
    <property type="entry name" value="HMG-box"/>
    <property type="match status" value="1"/>
</dbReference>